<accession>A0ABN8I2Y5</accession>
<keyword evidence="2" id="KW-1185">Reference proteome</keyword>
<gene>
    <name evidence="1" type="ORF">IPOD504_LOCUS4575</name>
</gene>
<proteinExistence type="predicted"/>
<dbReference type="Proteomes" id="UP000837857">
    <property type="component" value="Chromosome 15"/>
</dbReference>
<feature type="non-terminal residue" evidence="1">
    <location>
        <position position="1"/>
    </location>
</feature>
<dbReference type="EMBL" id="OW152827">
    <property type="protein sequence ID" value="CAH2044089.1"/>
    <property type="molecule type" value="Genomic_DNA"/>
</dbReference>
<reference evidence="1" key="1">
    <citation type="submission" date="2022-03" db="EMBL/GenBank/DDBJ databases">
        <authorList>
            <person name="Martin H S."/>
        </authorList>
    </citation>
    <scope>NUCLEOTIDE SEQUENCE</scope>
</reference>
<evidence type="ECO:0000313" key="1">
    <source>
        <dbReference type="EMBL" id="CAH2044089.1"/>
    </source>
</evidence>
<organism evidence="1 2">
    <name type="scientific">Iphiclides podalirius</name>
    <name type="common">scarce swallowtail</name>
    <dbReference type="NCBI Taxonomy" id="110791"/>
    <lineage>
        <taxon>Eukaryota</taxon>
        <taxon>Metazoa</taxon>
        <taxon>Ecdysozoa</taxon>
        <taxon>Arthropoda</taxon>
        <taxon>Hexapoda</taxon>
        <taxon>Insecta</taxon>
        <taxon>Pterygota</taxon>
        <taxon>Neoptera</taxon>
        <taxon>Endopterygota</taxon>
        <taxon>Lepidoptera</taxon>
        <taxon>Glossata</taxon>
        <taxon>Ditrysia</taxon>
        <taxon>Papilionoidea</taxon>
        <taxon>Papilionidae</taxon>
        <taxon>Papilioninae</taxon>
        <taxon>Iphiclides</taxon>
    </lineage>
</organism>
<sequence>MVPYSIPKSDVGAYHADFGRVFRRFPAVARVARRTRIYAETQRALSDATCVSHAPRVDSTERCVCSQRCIGAIK</sequence>
<name>A0ABN8I2Y5_9NEOP</name>
<evidence type="ECO:0000313" key="2">
    <source>
        <dbReference type="Proteomes" id="UP000837857"/>
    </source>
</evidence>
<protein>
    <submittedName>
        <fullName evidence="1">Uncharacterized protein</fullName>
    </submittedName>
</protein>